<dbReference type="InterPro" id="IPR009057">
    <property type="entry name" value="Homeodomain-like_sf"/>
</dbReference>
<accession>A0A7Y9IEH0</accession>
<dbReference type="EMBL" id="JACCBU010000001">
    <property type="protein sequence ID" value="NYE75339.1"/>
    <property type="molecule type" value="Genomic_DNA"/>
</dbReference>
<dbReference type="GO" id="GO:0003700">
    <property type="term" value="F:DNA-binding transcription factor activity"/>
    <property type="evidence" value="ECO:0007669"/>
    <property type="project" value="TreeGrafter"/>
</dbReference>
<dbReference type="GO" id="GO:0045892">
    <property type="term" value="P:negative regulation of DNA-templated transcription"/>
    <property type="evidence" value="ECO:0007669"/>
    <property type="project" value="InterPro"/>
</dbReference>
<dbReference type="InterPro" id="IPR050109">
    <property type="entry name" value="HTH-type_TetR-like_transc_reg"/>
</dbReference>
<name>A0A7Y9IEH0_9ACTN</name>
<dbReference type="SUPFAM" id="SSF48498">
    <property type="entry name" value="Tetracyclin repressor-like, C-terminal domain"/>
    <property type="match status" value="1"/>
</dbReference>
<feature type="DNA-binding region" description="H-T-H motif" evidence="4">
    <location>
        <begin position="52"/>
        <end position="71"/>
    </location>
</feature>
<reference evidence="6 7" key="1">
    <citation type="submission" date="2020-07" db="EMBL/GenBank/DDBJ databases">
        <title>Sequencing the genomes of 1000 actinobacteria strains.</title>
        <authorList>
            <person name="Klenk H.-P."/>
        </authorList>
    </citation>
    <scope>NUCLEOTIDE SEQUENCE [LARGE SCALE GENOMIC DNA]</scope>
    <source>
        <strain evidence="6 7">DSM 22083</strain>
    </source>
</reference>
<evidence type="ECO:0000313" key="6">
    <source>
        <dbReference type="EMBL" id="NYE75339.1"/>
    </source>
</evidence>
<proteinExistence type="predicted"/>
<feature type="domain" description="HTH tetR-type" evidence="5">
    <location>
        <begin position="29"/>
        <end position="89"/>
    </location>
</feature>
<dbReference type="PANTHER" id="PTHR30055">
    <property type="entry name" value="HTH-TYPE TRANSCRIPTIONAL REGULATOR RUTR"/>
    <property type="match status" value="1"/>
</dbReference>
<gene>
    <name evidence="6" type="ORF">BKA15_006668</name>
</gene>
<dbReference type="InterPro" id="IPR036271">
    <property type="entry name" value="Tet_transcr_reg_TetR-rel_C_sf"/>
</dbReference>
<evidence type="ECO:0000313" key="7">
    <source>
        <dbReference type="Proteomes" id="UP000569914"/>
    </source>
</evidence>
<dbReference type="Gene3D" id="1.10.357.10">
    <property type="entry name" value="Tetracycline Repressor, domain 2"/>
    <property type="match status" value="1"/>
</dbReference>
<dbReference type="PROSITE" id="PS50977">
    <property type="entry name" value="HTH_TETR_2"/>
    <property type="match status" value="1"/>
</dbReference>
<organism evidence="6 7">
    <name type="scientific">Microlunatus parietis</name>
    <dbReference type="NCBI Taxonomy" id="682979"/>
    <lineage>
        <taxon>Bacteria</taxon>
        <taxon>Bacillati</taxon>
        <taxon>Actinomycetota</taxon>
        <taxon>Actinomycetes</taxon>
        <taxon>Propionibacteriales</taxon>
        <taxon>Propionibacteriaceae</taxon>
        <taxon>Microlunatus</taxon>
    </lineage>
</organism>
<dbReference type="GO" id="GO:0000976">
    <property type="term" value="F:transcription cis-regulatory region binding"/>
    <property type="evidence" value="ECO:0007669"/>
    <property type="project" value="TreeGrafter"/>
</dbReference>
<dbReference type="AlphaFoldDB" id="A0A7Y9IEH0"/>
<dbReference type="Gene3D" id="1.10.10.60">
    <property type="entry name" value="Homeodomain-like"/>
    <property type="match status" value="1"/>
</dbReference>
<dbReference type="PANTHER" id="PTHR30055:SF151">
    <property type="entry name" value="TRANSCRIPTIONAL REGULATORY PROTEIN"/>
    <property type="match status" value="1"/>
</dbReference>
<evidence type="ECO:0000256" key="3">
    <source>
        <dbReference type="ARBA" id="ARBA00023163"/>
    </source>
</evidence>
<keyword evidence="1" id="KW-0805">Transcription regulation</keyword>
<dbReference type="InterPro" id="IPR001647">
    <property type="entry name" value="HTH_TetR"/>
</dbReference>
<sequence length="249" mass="27740">MQDEQSQELAALELLWGLREPSSFGPRRALTVQQLAEVCVRLADTEGLNAVAMQRVAQELNYTKMSLYRYVRNKAELIAVMTDLAIGAPPDLGPPEDGWRTRIDRWIRGIRATWQQHPWLPYVSEWQGHAGAIRPVAGDRPMGPNEVGWVEAAVAAFEDTPLTARERMDCVFLLSAHLRSTHAMTTAGVLPWTLDVPQDPLLDRLRDSFGSSYPALTALAASAAEPDHDAFTFGLERVLDGIELLITRR</sequence>
<comment type="caution">
    <text evidence="6">The sequence shown here is derived from an EMBL/GenBank/DDBJ whole genome shotgun (WGS) entry which is preliminary data.</text>
</comment>
<keyword evidence="2 4" id="KW-0238">DNA-binding</keyword>
<dbReference type="Pfam" id="PF00440">
    <property type="entry name" value="TetR_N"/>
    <property type="match status" value="1"/>
</dbReference>
<dbReference type="RefSeq" id="WP_179757862.1">
    <property type="nucleotide sequence ID" value="NZ_JACCBU010000001.1"/>
</dbReference>
<protein>
    <submittedName>
        <fullName evidence="6">AcrR family transcriptional regulator</fullName>
    </submittedName>
</protein>
<evidence type="ECO:0000256" key="4">
    <source>
        <dbReference type="PROSITE-ProRule" id="PRU00335"/>
    </source>
</evidence>
<evidence type="ECO:0000259" key="5">
    <source>
        <dbReference type="PROSITE" id="PS50977"/>
    </source>
</evidence>
<dbReference type="SUPFAM" id="SSF46689">
    <property type="entry name" value="Homeodomain-like"/>
    <property type="match status" value="1"/>
</dbReference>
<dbReference type="InterPro" id="IPR004111">
    <property type="entry name" value="Repressor_TetR_C"/>
</dbReference>
<keyword evidence="3" id="KW-0804">Transcription</keyword>
<keyword evidence="7" id="KW-1185">Reference proteome</keyword>
<dbReference type="Pfam" id="PF02909">
    <property type="entry name" value="TetR_C_1"/>
    <property type="match status" value="1"/>
</dbReference>
<evidence type="ECO:0000256" key="1">
    <source>
        <dbReference type="ARBA" id="ARBA00023015"/>
    </source>
</evidence>
<evidence type="ECO:0000256" key="2">
    <source>
        <dbReference type="ARBA" id="ARBA00023125"/>
    </source>
</evidence>
<dbReference type="Proteomes" id="UP000569914">
    <property type="component" value="Unassembled WGS sequence"/>
</dbReference>